<reference evidence="1 2" key="1">
    <citation type="submission" date="2019-09" db="EMBL/GenBank/DDBJ databases">
        <title>Genome Sequences of Streptomyces kaniharaensis ATCC 21070.</title>
        <authorList>
            <person name="Zhu W."/>
            <person name="De Crecy-Lagard V."/>
            <person name="Richards N.G."/>
        </authorList>
    </citation>
    <scope>NUCLEOTIDE SEQUENCE [LARGE SCALE GENOMIC DNA]</scope>
    <source>
        <strain evidence="1 2">SF-557</strain>
    </source>
</reference>
<dbReference type="Proteomes" id="UP000450000">
    <property type="component" value="Unassembled WGS sequence"/>
</dbReference>
<name>A0A6N7KZ71_9ACTN</name>
<comment type="caution">
    <text evidence="1">The sequence shown here is derived from an EMBL/GenBank/DDBJ whole genome shotgun (WGS) entry which is preliminary data.</text>
</comment>
<protein>
    <submittedName>
        <fullName evidence="1">Uncharacterized protein</fullName>
    </submittedName>
</protein>
<dbReference type="EMBL" id="WBOF01000001">
    <property type="protein sequence ID" value="MQS15849.1"/>
    <property type="molecule type" value="Genomic_DNA"/>
</dbReference>
<accession>A0A6N7KZ71</accession>
<keyword evidence="2" id="KW-1185">Reference proteome</keyword>
<evidence type="ECO:0000313" key="1">
    <source>
        <dbReference type="EMBL" id="MQS15849.1"/>
    </source>
</evidence>
<organism evidence="1 2">
    <name type="scientific">Streptomyces kaniharaensis</name>
    <dbReference type="NCBI Taxonomy" id="212423"/>
    <lineage>
        <taxon>Bacteria</taxon>
        <taxon>Bacillati</taxon>
        <taxon>Actinomycetota</taxon>
        <taxon>Actinomycetes</taxon>
        <taxon>Kitasatosporales</taxon>
        <taxon>Streptomycetaceae</taxon>
        <taxon>Streptomyces</taxon>
    </lineage>
</organism>
<gene>
    <name evidence="1" type="ORF">F7Q99_27180</name>
</gene>
<dbReference type="AlphaFoldDB" id="A0A6N7KZ71"/>
<proteinExistence type="predicted"/>
<sequence length="74" mass="8087">MRRRAGPSSADHQTVLGFVLHWSRGSRISTAPLAPGYDRLGAWLDEPAVREVMLTARTKPLPGSAQAMLFELQG</sequence>
<evidence type="ECO:0000313" key="2">
    <source>
        <dbReference type="Proteomes" id="UP000450000"/>
    </source>
</evidence>